<dbReference type="Gene3D" id="3.40.50.300">
    <property type="entry name" value="P-loop containing nucleotide triphosphate hydrolases"/>
    <property type="match status" value="1"/>
</dbReference>
<evidence type="ECO:0000313" key="1">
    <source>
        <dbReference type="EMBL" id="AHY45759.1"/>
    </source>
</evidence>
<accession>A0A023X118</accession>
<reference evidence="1 2" key="1">
    <citation type="submission" date="2014-03" db="EMBL/GenBank/DDBJ databases">
        <title>Complete genome sequence of the Radio-Resistant Rubrobacter radiotolerans RSPS-4.</title>
        <authorList>
            <person name="Egas C.C."/>
            <person name="Barroso C.C."/>
            <person name="Froufe H.J.C."/>
            <person name="Pacheco J.J."/>
            <person name="Albuquerque L.L."/>
            <person name="da Costa M.M.S."/>
        </authorList>
    </citation>
    <scope>NUCLEOTIDE SEQUENCE [LARGE SCALE GENOMIC DNA]</scope>
    <source>
        <strain evidence="1 2">RSPS-4</strain>
    </source>
</reference>
<sequence length="61" mass="7131">MYPHFIGIGAQKAGTTWLDRNLECHPGIWMPPRKEIHYFDRSANFVDPPQKKEPQRLQEGP</sequence>
<name>A0A023X118_RUBRA</name>
<dbReference type="SUPFAM" id="SSF52540">
    <property type="entry name" value="P-loop containing nucleoside triphosphate hydrolases"/>
    <property type="match status" value="1"/>
</dbReference>
<dbReference type="AlphaFoldDB" id="A0A023X118"/>
<dbReference type="STRING" id="42256.RradSPS_0476"/>
<gene>
    <name evidence="1" type="ORF">RradSPS_0476</name>
</gene>
<evidence type="ECO:0008006" key="3">
    <source>
        <dbReference type="Google" id="ProtNLM"/>
    </source>
</evidence>
<dbReference type="InterPro" id="IPR027417">
    <property type="entry name" value="P-loop_NTPase"/>
</dbReference>
<evidence type="ECO:0000313" key="2">
    <source>
        <dbReference type="Proteomes" id="UP000025229"/>
    </source>
</evidence>
<proteinExistence type="predicted"/>
<dbReference type="HOGENOM" id="CLU_2919935_0_0_11"/>
<dbReference type="KEGG" id="rrd:RradSPS_0476"/>
<dbReference type="Proteomes" id="UP000025229">
    <property type="component" value="Chromosome"/>
</dbReference>
<dbReference type="EMBL" id="CP007514">
    <property type="protein sequence ID" value="AHY45759.1"/>
    <property type="molecule type" value="Genomic_DNA"/>
</dbReference>
<protein>
    <recommendedName>
        <fullName evidence="3">Sulfotransferase family</fullName>
    </recommendedName>
</protein>
<dbReference type="RefSeq" id="WP_198024535.1">
    <property type="nucleotide sequence ID" value="NZ_CP007514.1"/>
</dbReference>
<organism evidence="1 2">
    <name type="scientific">Rubrobacter radiotolerans</name>
    <name type="common">Arthrobacter radiotolerans</name>
    <dbReference type="NCBI Taxonomy" id="42256"/>
    <lineage>
        <taxon>Bacteria</taxon>
        <taxon>Bacillati</taxon>
        <taxon>Actinomycetota</taxon>
        <taxon>Rubrobacteria</taxon>
        <taxon>Rubrobacterales</taxon>
        <taxon>Rubrobacteraceae</taxon>
        <taxon>Rubrobacter</taxon>
    </lineage>
</organism>
<keyword evidence="2" id="KW-1185">Reference proteome</keyword>